<keyword evidence="2" id="KW-0680">Restriction system</keyword>
<evidence type="ECO:0000256" key="1">
    <source>
        <dbReference type="ARBA" id="ARBA00010923"/>
    </source>
</evidence>
<dbReference type="CDD" id="cd17260">
    <property type="entry name" value="RMtype1_S_EcoEI-TRD1-CR1_like"/>
    <property type="match status" value="1"/>
</dbReference>
<evidence type="ECO:0000256" key="3">
    <source>
        <dbReference type="ARBA" id="ARBA00023125"/>
    </source>
</evidence>
<proteinExistence type="inferred from homology"/>
<gene>
    <name evidence="5" type="ORF">KSF_063140</name>
</gene>
<dbReference type="PANTHER" id="PTHR30408">
    <property type="entry name" value="TYPE-1 RESTRICTION ENZYME ECOKI SPECIFICITY PROTEIN"/>
    <property type="match status" value="1"/>
</dbReference>
<evidence type="ECO:0000313" key="5">
    <source>
        <dbReference type="EMBL" id="GHO96266.1"/>
    </source>
</evidence>
<feature type="domain" description="Type I restriction modification DNA specificity" evidence="4">
    <location>
        <begin position="222"/>
        <end position="390"/>
    </location>
</feature>
<name>A0A8J3IKP1_9CHLR</name>
<dbReference type="PANTHER" id="PTHR30408:SF12">
    <property type="entry name" value="TYPE I RESTRICTION ENZYME MJAVIII SPECIFICITY SUBUNIT"/>
    <property type="match status" value="1"/>
</dbReference>
<dbReference type="SUPFAM" id="SSF116734">
    <property type="entry name" value="DNA methylase specificity domain"/>
    <property type="match status" value="2"/>
</dbReference>
<comment type="similarity">
    <text evidence="1">Belongs to the type-I restriction system S methylase family.</text>
</comment>
<keyword evidence="6" id="KW-1185">Reference proteome</keyword>
<dbReference type="GO" id="GO:0003677">
    <property type="term" value="F:DNA binding"/>
    <property type="evidence" value="ECO:0007669"/>
    <property type="project" value="UniProtKB-KW"/>
</dbReference>
<evidence type="ECO:0000259" key="4">
    <source>
        <dbReference type="Pfam" id="PF01420"/>
    </source>
</evidence>
<keyword evidence="3" id="KW-0238">DNA-binding</keyword>
<dbReference type="Proteomes" id="UP000597444">
    <property type="component" value="Unassembled WGS sequence"/>
</dbReference>
<evidence type="ECO:0000256" key="2">
    <source>
        <dbReference type="ARBA" id="ARBA00022747"/>
    </source>
</evidence>
<evidence type="ECO:0000313" key="6">
    <source>
        <dbReference type="Proteomes" id="UP000597444"/>
    </source>
</evidence>
<dbReference type="InterPro" id="IPR052021">
    <property type="entry name" value="Type-I_RS_S_subunit"/>
</dbReference>
<dbReference type="CDD" id="cd17246">
    <property type="entry name" value="RMtype1_S_SonII-TRD2-CR2_like"/>
    <property type="match status" value="1"/>
</dbReference>
<dbReference type="EMBL" id="BNJK01000001">
    <property type="protein sequence ID" value="GHO96266.1"/>
    <property type="molecule type" value="Genomic_DNA"/>
</dbReference>
<feature type="domain" description="Type I restriction modification DNA specificity" evidence="4">
    <location>
        <begin position="16"/>
        <end position="189"/>
    </location>
</feature>
<organism evidence="5 6">
    <name type="scientific">Reticulibacter mediterranei</name>
    <dbReference type="NCBI Taxonomy" id="2778369"/>
    <lineage>
        <taxon>Bacteria</taxon>
        <taxon>Bacillati</taxon>
        <taxon>Chloroflexota</taxon>
        <taxon>Ktedonobacteria</taxon>
        <taxon>Ktedonobacterales</taxon>
        <taxon>Reticulibacteraceae</taxon>
        <taxon>Reticulibacter</taxon>
    </lineage>
</organism>
<accession>A0A8J3IKP1</accession>
<reference evidence="5" key="1">
    <citation type="submission" date="2020-10" db="EMBL/GenBank/DDBJ databases">
        <title>Taxonomic study of unclassified bacteria belonging to the class Ktedonobacteria.</title>
        <authorList>
            <person name="Yabe S."/>
            <person name="Wang C.M."/>
            <person name="Zheng Y."/>
            <person name="Sakai Y."/>
            <person name="Cavaletti L."/>
            <person name="Monciardini P."/>
            <person name="Donadio S."/>
        </authorList>
    </citation>
    <scope>NUCLEOTIDE SEQUENCE</scope>
    <source>
        <strain evidence="5">ID150040</strain>
    </source>
</reference>
<comment type="caution">
    <text evidence="5">The sequence shown here is derived from an EMBL/GenBank/DDBJ whole genome shotgun (WGS) entry which is preliminary data.</text>
</comment>
<protein>
    <recommendedName>
        <fullName evidence="4">Type I restriction modification DNA specificity domain-containing protein</fullName>
    </recommendedName>
</protein>
<dbReference type="Gene3D" id="1.10.287.1120">
    <property type="entry name" value="Bipartite methylase S protein"/>
    <property type="match status" value="1"/>
</dbReference>
<dbReference type="AlphaFoldDB" id="A0A8J3IKP1"/>
<dbReference type="InterPro" id="IPR000055">
    <property type="entry name" value="Restrct_endonuc_typeI_TRD"/>
</dbReference>
<dbReference type="RefSeq" id="WP_220206904.1">
    <property type="nucleotide sequence ID" value="NZ_BNJK01000001.1"/>
</dbReference>
<dbReference type="Gene3D" id="3.90.220.20">
    <property type="entry name" value="DNA methylase specificity domains"/>
    <property type="match status" value="2"/>
</dbReference>
<dbReference type="InterPro" id="IPR044946">
    <property type="entry name" value="Restrct_endonuc_typeI_TRD_sf"/>
</dbReference>
<dbReference type="GO" id="GO:0009307">
    <property type="term" value="P:DNA restriction-modification system"/>
    <property type="evidence" value="ECO:0007669"/>
    <property type="project" value="UniProtKB-KW"/>
</dbReference>
<dbReference type="Pfam" id="PF01420">
    <property type="entry name" value="Methylase_S"/>
    <property type="match status" value="2"/>
</dbReference>
<sequence>MVIMAEEKECNDAQRSWKDVSIKDVCESITDCVNKTAPTVDYQTSYIMIRTNNVRDGDIDLSDVKYVTRDVFEIWTRRMTPKKGDVILTREAPLGEVGMIKTDDYIFLGQRLMQYRANPCYLDNRFLLYAFQDRVLQEQIRLLGSGATVEHMRVPDAEKLIIRLPPLPEQHAIATALSDIDALITSLDKLIAKKRDIKQATMQQLLTGKIRLPGFSGHGSAKLGDFFELNPSRTRLKDSDLVTFIGMEDVSESGSIINQSILPLSSVKKGLTFFERDDILVAKITPCFENGKGACLDTLKTKVGFGSTEFHVLRAKKNANPRYVFYQTQTAEFRKRLETEMIGTAGQKRVPAQAIINYPLPVLHLKDEQTAIATVLSDMDAEITALEQKRDKTRALKHGMMQELLTGKMRLL</sequence>